<protein>
    <submittedName>
        <fullName evidence="2">Uncharacterized protein</fullName>
    </submittedName>
</protein>
<gene>
    <name evidence="2" type="ORF">PACLA_8A089403</name>
</gene>
<dbReference type="InterPro" id="IPR052845">
    <property type="entry name" value="Axonemal_dynein_LC_domain"/>
</dbReference>
<keyword evidence="3" id="KW-1185">Reference proteome</keyword>
<feature type="region of interest" description="Disordered" evidence="1">
    <location>
        <begin position="134"/>
        <end position="189"/>
    </location>
</feature>
<name>A0A6S7KIV6_PARCT</name>
<evidence type="ECO:0000313" key="2">
    <source>
        <dbReference type="EMBL" id="CAB4044038.1"/>
    </source>
</evidence>
<proteinExistence type="predicted"/>
<evidence type="ECO:0000256" key="1">
    <source>
        <dbReference type="SAM" id="MobiDB-lite"/>
    </source>
</evidence>
<dbReference type="EMBL" id="CACRXK020033857">
    <property type="protein sequence ID" value="CAB4044038.1"/>
    <property type="molecule type" value="Genomic_DNA"/>
</dbReference>
<reference evidence="2" key="1">
    <citation type="submission" date="2020-04" db="EMBL/GenBank/DDBJ databases">
        <authorList>
            <person name="Alioto T."/>
            <person name="Alioto T."/>
            <person name="Gomez Garrido J."/>
        </authorList>
    </citation>
    <scope>NUCLEOTIDE SEQUENCE</scope>
    <source>
        <strain evidence="2">A484AB</strain>
    </source>
</reference>
<dbReference type="OrthoDB" id="1927454at2759"/>
<evidence type="ECO:0000313" key="3">
    <source>
        <dbReference type="Proteomes" id="UP001152795"/>
    </source>
</evidence>
<dbReference type="Proteomes" id="UP001152795">
    <property type="component" value="Unassembled WGS sequence"/>
</dbReference>
<dbReference type="AlphaFoldDB" id="A0A6S7KIV6"/>
<comment type="caution">
    <text evidence="2">The sequence shown here is derived from an EMBL/GenBank/DDBJ whole genome shotgun (WGS) entry which is preliminary data.</text>
</comment>
<accession>A0A6S7KIV6</accession>
<feature type="compositionally biased region" description="Acidic residues" evidence="1">
    <location>
        <begin position="157"/>
        <end position="189"/>
    </location>
</feature>
<dbReference type="PANTHER" id="PTHR23052:SF1">
    <property type="entry name" value="AXONEMAL DYNEIN LIGHT CHAIN DOMAIN-CONTAINING PROTEIN 1"/>
    <property type="match status" value="1"/>
</dbReference>
<feature type="non-terminal residue" evidence="2">
    <location>
        <position position="189"/>
    </location>
</feature>
<dbReference type="PANTHER" id="PTHR23052">
    <property type="entry name" value="AXONEMAL DYNEIN LIGHT CHAIN DOMAIN-CONTAINING PROTEIN 1"/>
    <property type="match status" value="1"/>
</dbReference>
<sequence length="189" mass="21031">MYLTIRNIPSYHPRCNKLHSVVNGNEELLDPEWIRLADQVGNEWLENMKEIAILIGSSLKDGERQDEELKRNTVDFDQLCKAGKLWLTNMTNSVENEDGKFMLIVSDLHSTMLRWMITVLLRLAPDVEDCDLEEIGDQNPGGSFSRGLENIFKGDYDGDYDGGDDDGGGDGGDDDDGDDDGGDDVNGDV</sequence>
<organism evidence="2 3">
    <name type="scientific">Paramuricea clavata</name>
    <name type="common">Red gorgonian</name>
    <name type="synonym">Violescent sea-whip</name>
    <dbReference type="NCBI Taxonomy" id="317549"/>
    <lineage>
        <taxon>Eukaryota</taxon>
        <taxon>Metazoa</taxon>
        <taxon>Cnidaria</taxon>
        <taxon>Anthozoa</taxon>
        <taxon>Octocorallia</taxon>
        <taxon>Malacalcyonacea</taxon>
        <taxon>Plexauridae</taxon>
        <taxon>Paramuricea</taxon>
    </lineage>
</organism>